<dbReference type="InterPro" id="IPR000182">
    <property type="entry name" value="GNAT_dom"/>
</dbReference>
<sequence length="182" mass="20218">MTETAEITIRTGPRPGDLGKVLTMHGEFYAREHGFDEEFEAHVARGLAGFAAARAAGGEPGRLWAAERDGQVVGTVALTDEGGGLAQLRWFLVEPSARETGLGRRLLGVLLEHARERGYRQIRLWTVDRLEAAAHLYLAAGFRVTERHPVRQWGHDLDELRYDLHLTRPANPGAPHAREVRS</sequence>
<reference evidence="3 4" key="1">
    <citation type="submission" date="2023-10" db="EMBL/GenBank/DDBJ databases">
        <title>Saccharopolyspora sp. nov., isolated from mangrove soil.</title>
        <authorList>
            <person name="Lu Y."/>
            <person name="Liu W."/>
        </authorList>
    </citation>
    <scope>NUCLEOTIDE SEQUENCE [LARGE SCALE GENOMIC DNA]</scope>
    <source>
        <strain evidence="3 4">S2-29</strain>
    </source>
</reference>
<accession>A0ABU6ADH4</accession>
<keyword evidence="1 3" id="KW-0808">Transferase</keyword>
<comment type="caution">
    <text evidence="3">The sequence shown here is derived from an EMBL/GenBank/DDBJ whole genome shotgun (WGS) entry which is preliminary data.</text>
</comment>
<proteinExistence type="predicted"/>
<protein>
    <submittedName>
        <fullName evidence="3">GNAT family N-acetyltransferase</fullName>
        <ecNumber evidence="3">2.3.1.-</ecNumber>
    </submittedName>
</protein>
<dbReference type="PANTHER" id="PTHR13947">
    <property type="entry name" value="GNAT FAMILY N-ACETYLTRANSFERASE"/>
    <property type="match status" value="1"/>
</dbReference>
<dbReference type="PANTHER" id="PTHR13947:SF37">
    <property type="entry name" value="LD18367P"/>
    <property type="match status" value="1"/>
</dbReference>
<dbReference type="SUPFAM" id="SSF55729">
    <property type="entry name" value="Acyl-CoA N-acyltransferases (Nat)"/>
    <property type="match status" value="1"/>
</dbReference>
<organism evidence="3 4">
    <name type="scientific">Saccharopolyspora mangrovi</name>
    <dbReference type="NCBI Taxonomy" id="3082379"/>
    <lineage>
        <taxon>Bacteria</taxon>
        <taxon>Bacillati</taxon>
        <taxon>Actinomycetota</taxon>
        <taxon>Actinomycetes</taxon>
        <taxon>Pseudonocardiales</taxon>
        <taxon>Pseudonocardiaceae</taxon>
        <taxon>Saccharopolyspora</taxon>
    </lineage>
</organism>
<dbReference type="EMBL" id="JAWLNX010000013">
    <property type="protein sequence ID" value="MEB3369607.1"/>
    <property type="molecule type" value="Genomic_DNA"/>
</dbReference>
<evidence type="ECO:0000313" key="4">
    <source>
        <dbReference type="Proteomes" id="UP001327093"/>
    </source>
</evidence>
<keyword evidence="3" id="KW-0012">Acyltransferase</keyword>
<evidence type="ECO:0000256" key="1">
    <source>
        <dbReference type="ARBA" id="ARBA00022679"/>
    </source>
</evidence>
<evidence type="ECO:0000313" key="3">
    <source>
        <dbReference type="EMBL" id="MEB3369607.1"/>
    </source>
</evidence>
<name>A0ABU6ADH4_9PSEU</name>
<dbReference type="EC" id="2.3.1.-" evidence="3"/>
<feature type="domain" description="N-acetyltransferase" evidence="2">
    <location>
        <begin position="7"/>
        <end position="167"/>
    </location>
</feature>
<dbReference type="RefSeq" id="WP_324267091.1">
    <property type="nucleotide sequence ID" value="NZ_JAWLNX010000013.1"/>
</dbReference>
<dbReference type="GO" id="GO:0016746">
    <property type="term" value="F:acyltransferase activity"/>
    <property type="evidence" value="ECO:0007669"/>
    <property type="project" value="UniProtKB-KW"/>
</dbReference>
<evidence type="ECO:0000259" key="2">
    <source>
        <dbReference type="PROSITE" id="PS51186"/>
    </source>
</evidence>
<dbReference type="Gene3D" id="3.40.630.30">
    <property type="match status" value="1"/>
</dbReference>
<dbReference type="InterPro" id="IPR016181">
    <property type="entry name" value="Acyl_CoA_acyltransferase"/>
</dbReference>
<dbReference type="Pfam" id="PF00583">
    <property type="entry name" value="Acetyltransf_1"/>
    <property type="match status" value="1"/>
</dbReference>
<keyword evidence="4" id="KW-1185">Reference proteome</keyword>
<dbReference type="Proteomes" id="UP001327093">
    <property type="component" value="Unassembled WGS sequence"/>
</dbReference>
<dbReference type="InterPro" id="IPR050769">
    <property type="entry name" value="NAT_camello-type"/>
</dbReference>
<dbReference type="PROSITE" id="PS51186">
    <property type="entry name" value="GNAT"/>
    <property type="match status" value="1"/>
</dbReference>
<gene>
    <name evidence="3" type="ORF">R4I43_19545</name>
</gene>